<sequence length="158" mass="16657">MVPGEAAACLLVDRFPQRALASLGAPGFGLESATLWNELPHRADGLVEAAANALAASGYDLADMDARISDAAGESLDFREQALLISRLLDRRKLSFPLLLPCAVLGDVGVAGPLCGVVQAIATYQRRYAAGPRSIVFARDHQGPRAAVVVEAPGEHRQ</sequence>
<evidence type="ECO:0000313" key="2">
    <source>
        <dbReference type="Proteomes" id="UP000237968"/>
    </source>
</evidence>
<evidence type="ECO:0000313" key="1">
    <source>
        <dbReference type="EMBL" id="PRP93200.1"/>
    </source>
</evidence>
<protein>
    <submittedName>
        <fullName evidence="1">3-oxoacyl-(Acyl carrier protein) synthase</fullName>
    </submittedName>
</protein>
<name>A0A2S9XKE2_9BACT</name>
<dbReference type="EMBL" id="PVNK01000190">
    <property type="protein sequence ID" value="PRP93200.1"/>
    <property type="molecule type" value="Genomic_DNA"/>
</dbReference>
<reference evidence="1 2" key="1">
    <citation type="submission" date="2018-03" db="EMBL/GenBank/DDBJ databases">
        <title>Draft Genome Sequences of the Obligatory Marine Myxobacteria Enhygromyxa salina SWB005.</title>
        <authorList>
            <person name="Poehlein A."/>
            <person name="Moghaddam J.A."/>
            <person name="Harms H."/>
            <person name="Alanjari M."/>
            <person name="Koenig G.M."/>
            <person name="Daniel R."/>
            <person name="Schaeberle T.F."/>
        </authorList>
    </citation>
    <scope>NUCLEOTIDE SEQUENCE [LARGE SCALE GENOMIC DNA]</scope>
    <source>
        <strain evidence="1 2">SWB005</strain>
    </source>
</reference>
<accession>A0A2S9XKE2</accession>
<comment type="caution">
    <text evidence="1">The sequence shown here is derived from an EMBL/GenBank/DDBJ whole genome shotgun (WGS) entry which is preliminary data.</text>
</comment>
<dbReference type="AlphaFoldDB" id="A0A2S9XKE2"/>
<organism evidence="1 2">
    <name type="scientific">Enhygromyxa salina</name>
    <dbReference type="NCBI Taxonomy" id="215803"/>
    <lineage>
        <taxon>Bacteria</taxon>
        <taxon>Pseudomonadati</taxon>
        <taxon>Myxococcota</taxon>
        <taxon>Polyangia</taxon>
        <taxon>Nannocystales</taxon>
        <taxon>Nannocystaceae</taxon>
        <taxon>Enhygromyxa</taxon>
    </lineage>
</organism>
<gene>
    <name evidence="1" type="ORF">ENSA5_44670</name>
</gene>
<proteinExistence type="predicted"/>
<dbReference type="Proteomes" id="UP000237968">
    <property type="component" value="Unassembled WGS sequence"/>
</dbReference>
<keyword evidence="2" id="KW-1185">Reference proteome</keyword>